<evidence type="ECO:0000256" key="1">
    <source>
        <dbReference type="ARBA" id="ARBA00023015"/>
    </source>
</evidence>
<evidence type="ECO:0000256" key="2">
    <source>
        <dbReference type="ARBA" id="ARBA00023125"/>
    </source>
</evidence>
<dbReference type="PANTHER" id="PTHR33154">
    <property type="entry name" value="TRANSCRIPTIONAL REGULATOR, ARSR FAMILY"/>
    <property type="match status" value="1"/>
</dbReference>
<evidence type="ECO:0000256" key="3">
    <source>
        <dbReference type="ARBA" id="ARBA00023163"/>
    </source>
</evidence>
<keyword evidence="1" id="KW-0805">Transcription regulation</keyword>
<dbReference type="EMBL" id="WJKJ01000100">
    <property type="protein sequence ID" value="MBD3364190.1"/>
    <property type="molecule type" value="Genomic_DNA"/>
</dbReference>
<dbReference type="SUPFAM" id="SSF46785">
    <property type="entry name" value="Winged helix' DNA-binding domain"/>
    <property type="match status" value="1"/>
</dbReference>
<dbReference type="InterPro" id="IPR051081">
    <property type="entry name" value="HTH_MetalResp_TranReg"/>
</dbReference>
<dbReference type="Proteomes" id="UP000630660">
    <property type="component" value="Unassembled WGS sequence"/>
</dbReference>
<evidence type="ECO:0000259" key="4">
    <source>
        <dbReference type="PROSITE" id="PS50987"/>
    </source>
</evidence>
<dbReference type="SMART" id="SM00418">
    <property type="entry name" value="HTH_ARSR"/>
    <property type="match status" value="1"/>
</dbReference>
<keyword evidence="2" id="KW-0238">DNA-binding</keyword>
<dbReference type="CDD" id="cd00090">
    <property type="entry name" value="HTH_ARSR"/>
    <property type="match status" value="1"/>
</dbReference>
<sequence length="68" mass="7687">MRRFTVVERARLLRAISTQSRMQIIEVLKQGPLDVGELAEKLGISQSAVSQHLKVLKGFDLVTDERHS</sequence>
<feature type="non-terminal residue" evidence="5">
    <location>
        <position position="68"/>
    </location>
</feature>
<name>A0A9D5K8T0_UNCW3</name>
<proteinExistence type="predicted"/>
<gene>
    <name evidence="5" type="ORF">GF359_03140</name>
</gene>
<evidence type="ECO:0000313" key="5">
    <source>
        <dbReference type="EMBL" id="MBD3364190.1"/>
    </source>
</evidence>
<dbReference type="PROSITE" id="PS50987">
    <property type="entry name" value="HTH_ARSR_2"/>
    <property type="match status" value="1"/>
</dbReference>
<dbReference type="AlphaFoldDB" id="A0A9D5K8T0"/>
<accession>A0A9D5K8T0</accession>
<dbReference type="GO" id="GO:0003677">
    <property type="term" value="F:DNA binding"/>
    <property type="evidence" value="ECO:0007669"/>
    <property type="project" value="UniProtKB-KW"/>
</dbReference>
<protein>
    <submittedName>
        <fullName evidence="5">Metalloregulator ArsR/SmtB family transcription factor</fullName>
    </submittedName>
</protein>
<dbReference type="Gene3D" id="1.10.10.10">
    <property type="entry name" value="Winged helix-like DNA-binding domain superfamily/Winged helix DNA-binding domain"/>
    <property type="match status" value="1"/>
</dbReference>
<reference evidence="5" key="1">
    <citation type="submission" date="2019-11" db="EMBL/GenBank/DDBJ databases">
        <title>Microbial mats filling the niche in hypersaline microbial mats.</title>
        <authorList>
            <person name="Wong H.L."/>
            <person name="Macleod F.I."/>
            <person name="White R.A. III"/>
            <person name="Burns B.P."/>
        </authorList>
    </citation>
    <scope>NUCLEOTIDE SEQUENCE</scope>
    <source>
        <strain evidence="5">Bin_327</strain>
    </source>
</reference>
<dbReference type="NCBIfam" id="NF033788">
    <property type="entry name" value="HTH_metalloreg"/>
    <property type="match status" value="1"/>
</dbReference>
<dbReference type="InterPro" id="IPR036390">
    <property type="entry name" value="WH_DNA-bd_sf"/>
</dbReference>
<dbReference type="PRINTS" id="PR00778">
    <property type="entry name" value="HTHARSR"/>
</dbReference>
<comment type="caution">
    <text evidence="5">The sequence shown here is derived from an EMBL/GenBank/DDBJ whole genome shotgun (WGS) entry which is preliminary data.</text>
</comment>
<organism evidence="5 6">
    <name type="scientific">candidate division WOR-3 bacterium</name>
    <dbReference type="NCBI Taxonomy" id="2052148"/>
    <lineage>
        <taxon>Bacteria</taxon>
        <taxon>Bacteria division WOR-3</taxon>
    </lineage>
</organism>
<keyword evidence="3" id="KW-0804">Transcription</keyword>
<dbReference type="InterPro" id="IPR011991">
    <property type="entry name" value="ArsR-like_HTH"/>
</dbReference>
<dbReference type="Pfam" id="PF01022">
    <property type="entry name" value="HTH_5"/>
    <property type="match status" value="1"/>
</dbReference>
<evidence type="ECO:0000313" key="6">
    <source>
        <dbReference type="Proteomes" id="UP000630660"/>
    </source>
</evidence>
<dbReference type="GO" id="GO:0003700">
    <property type="term" value="F:DNA-binding transcription factor activity"/>
    <property type="evidence" value="ECO:0007669"/>
    <property type="project" value="InterPro"/>
</dbReference>
<dbReference type="InterPro" id="IPR036388">
    <property type="entry name" value="WH-like_DNA-bd_sf"/>
</dbReference>
<feature type="domain" description="HTH arsR-type" evidence="4">
    <location>
        <begin position="1"/>
        <end position="68"/>
    </location>
</feature>
<dbReference type="PANTHER" id="PTHR33154:SF33">
    <property type="entry name" value="TRANSCRIPTIONAL REPRESSOR SDPR"/>
    <property type="match status" value="1"/>
</dbReference>
<dbReference type="InterPro" id="IPR001845">
    <property type="entry name" value="HTH_ArsR_DNA-bd_dom"/>
</dbReference>